<evidence type="ECO:0000256" key="1">
    <source>
        <dbReference type="SAM" id="SignalP"/>
    </source>
</evidence>
<dbReference type="FunCoup" id="A0A1I4K9K3">
    <property type="interactions" value="155"/>
</dbReference>
<protein>
    <submittedName>
        <fullName evidence="3">L-ascorbate metabolism protein UlaG, beta-lactamase superfamily</fullName>
    </submittedName>
</protein>
<evidence type="ECO:0000259" key="2">
    <source>
        <dbReference type="Pfam" id="PF12706"/>
    </source>
</evidence>
<dbReference type="PANTHER" id="PTHR15032:SF4">
    <property type="entry name" value="N-ACYL-PHOSPHATIDYLETHANOLAMINE-HYDROLYZING PHOSPHOLIPASE D"/>
    <property type="match status" value="1"/>
</dbReference>
<keyword evidence="4" id="KW-1185">Reference proteome</keyword>
<dbReference type="InterPro" id="IPR036866">
    <property type="entry name" value="RibonucZ/Hydroxyglut_hydro"/>
</dbReference>
<sequence>MLVGVPSLASTRTALALAATLAGPAAWVARAAWGLPTALGASRRTVARSAAGSPQFAEGRFHNRLTTPALPPASARRGLLRQMHDERLTGLPARPVPLARPELPAAAADLAVTWFGHSSALIEVDGRRVLVDPVWGERVSPSPLLGPTRLHPVPVPLADLPPVDAVLISHDHYDHLDLPTVRALLRTQEAPFLVPLGIGSHLAGWGVPEDRIVELDWDDAVDVAGLTVTCTEARHFSGRFFARDTTLWASWAIAGPRHRVFFGGDTGYTPAFAGIGARVGPFDLTLLPIGAYNDAWADIHMTPEEAVRAHGDLGGGLLVPVHWATFNLAFHRWAEPVQRMCTAAERSGVRVAVPRPGERVDALAPPPAEDWWTAVGSAVEPGEQGDGGVGSSVLARAASWLVARRQMD</sequence>
<dbReference type="Gene3D" id="3.60.15.10">
    <property type="entry name" value="Ribonuclease Z/Hydroxyacylglutathione hydrolase-like"/>
    <property type="match status" value="1"/>
</dbReference>
<dbReference type="AlphaFoldDB" id="A0A1I4K9K3"/>
<dbReference type="EMBL" id="FOSW01000017">
    <property type="protein sequence ID" value="SFL75492.1"/>
    <property type="molecule type" value="Genomic_DNA"/>
</dbReference>
<accession>A0A1I4K9K3</accession>
<feature type="domain" description="Metallo-beta-lactamase" evidence="2">
    <location>
        <begin position="127"/>
        <end position="323"/>
    </location>
</feature>
<gene>
    <name evidence="3" type="ORF">SAMN04488085_11715</name>
</gene>
<dbReference type="PANTHER" id="PTHR15032">
    <property type="entry name" value="N-ACYL-PHOSPHATIDYLETHANOLAMINE-HYDROLYZING PHOSPHOLIPASE D"/>
    <property type="match status" value="1"/>
</dbReference>
<feature type="chain" id="PRO_5011532862" evidence="1">
    <location>
        <begin position="19"/>
        <end position="408"/>
    </location>
</feature>
<proteinExistence type="predicted"/>
<dbReference type="InParanoid" id="A0A1I4K9K3"/>
<dbReference type="InterPro" id="IPR001279">
    <property type="entry name" value="Metallo-B-lactamas"/>
</dbReference>
<dbReference type="Pfam" id="PF12706">
    <property type="entry name" value="Lactamase_B_2"/>
    <property type="match status" value="1"/>
</dbReference>
<evidence type="ECO:0000313" key="3">
    <source>
        <dbReference type="EMBL" id="SFL75492.1"/>
    </source>
</evidence>
<feature type="signal peptide" evidence="1">
    <location>
        <begin position="1"/>
        <end position="18"/>
    </location>
</feature>
<evidence type="ECO:0000313" key="4">
    <source>
        <dbReference type="Proteomes" id="UP000199152"/>
    </source>
</evidence>
<keyword evidence="1" id="KW-0732">Signal</keyword>
<organism evidence="3 4">
    <name type="scientific">Geodermatophilus ruber</name>
    <dbReference type="NCBI Taxonomy" id="504800"/>
    <lineage>
        <taxon>Bacteria</taxon>
        <taxon>Bacillati</taxon>
        <taxon>Actinomycetota</taxon>
        <taxon>Actinomycetes</taxon>
        <taxon>Geodermatophilales</taxon>
        <taxon>Geodermatophilaceae</taxon>
        <taxon>Geodermatophilus</taxon>
    </lineage>
</organism>
<name>A0A1I4K9K3_9ACTN</name>
<dbReference type="STRING" id="504800.SAMN04488085_11715"/>
<reference evidence="3 4" key="1">
    <citation type="submission" date="2016-10" db="EMBL/GenBank/DDBJ databases">
        <authorList>
            <person name="de Groot N.N."/>
        </authorList>
    </citation>
    <scope>NUCLEOTIDE SEQUENCE [LARGE SCALE GENOMIC DNA]</scope>
    <source>
        <strain evidence="3 4">DSM 45317</strain>
    </source>
</reference>
<dbReference type="GO" id="GO:0005737">
    <property type="term" value="C:cytoplasm"/>
    <property type="evidence" value="ECO:0007669"/>
    <property type="project" value="TreeGrafter"/>
</dbReference>
<dbReference type="SUPFAM" id="SSF56281">
    <property type="entry name" value="Metallo-hydrolase/oxidoreductase"/>
    <property type="match status" value="1"/>
</dbReference>
<dbReference type="OrthoDB" id="9805728at2"/>
<dbReference type="Proteomes" id="UP000199152">
    <property type="component" value="Unassembled WGS sequence"/>
</dbReference>